<organism evidence="2">
    <name type="scientific">marine metagenome</name>
    <dbReference type="NCBI Taxonomy" id="408172"/>
    <lineage>
        <taxon>unclassified sequences</taxon>
        <taxon>metagenomes</taxon>
        <taxon>ecological metagenomes</taxon>
    </lineage>
</organism>
<keyword evidence="1" id="KW-1133">Transmembrane helix</keyword>
<dbReference type="EMBL" id="UINC01030243">
    <property type="protein sequence ID" value="SVB14313.1"/>
    <property type="molecule type" value="Genomic_DNA"/>
</dbReference>
<keyword evidence="1" id="KW-0812">Transmembrane</keyword>
<proteinExistence type="predicted"/>
<name>A0A382BMH3_9ZZZZ</name>
<feature type="transmembrane region" description="Helical" evidence="1">
    <location>
        <begin position="6"/>
        <end position="24"/>
    </location>
</feature>
<accession>A0A382BMH3</accession>
<evidence type="ECO:0000256" key="1">
    <source>
        <dbReference type="SAM" id="Phobius"/>
    </source>
</evidence>
<dbReference type="AlphaFoldDB" id="A0A382BMH3"/>
<sequence>MKIGYLFFALLGLAVCIAVFWIGWKMAWKGSEDDPHVK</sequence>
<protein>
    <submittedName>
        <fullName evidence="2">Uncharacterized protein</fullName>
    </submittedName>
</protein>
<gene>
    <name evidence="2" type="ORF">METZ01_LOCUS167167</name>
</gene>
<keyword evidence="1" id="KW-0472">Membrane</keyword>
<evidence type="ECO:0000313" key="2">
    <source>
        <dbReference type="EMBL" id="SVB14313.1"/>
    </source>
</evidence>
<reference evidence="2" key="1">
    <citation type="submission" date="2018-05" db="EMBL/GenBank/DDBJ databases">
        <authorList>
            <person name="Lanie J.A."/>
            <person name="Ng W.-L."/>
            <person name="Kazmierczak K.M."/>
            <person name="Andrzejewski T.M."/>
            <person name="Davidsen T.M."/>
            <person name="Wayne K.J."/>
            <person name="Tettelin H."/>
            <person name="Glass J.I."/>
            <person name="Rusch D."/>
            <person name="Podicherti R."/>
            <person name="Tsui H.-C.T."/>
            <person name="Winkler M.E."/>
        </authorList>
    </citation>
    <scope>NUCLEOTIDE SEQUENCE</scope>
</reference>